<dbReference type="InterPro" id="IPR000524">
    <property type="entry name" value="Tscrpt_reg_HTH_GntR"/>
</dbReference>
<dbReference type="SMART" id="SM00895">
    <property type="entry name" value="FCD"/>
    <property type="match status" value="1"/>
</dbReference>
<accession>A0ABW5GSR4</accession>
<evidence type="ECO:0000313" key="5">
    <source>
        <dbReference type="EMBL" id="MFD2463895.1"/>
    </source>
</evidence>
<dbReference type="SUPFAM" id="SSF46785">
    <property type="entry name" value="Winged helix' DNA-binding domain"/>
    <property type="match status" value="1"/>
</dbReference>
<dbReference type="EMBL" id="JBHUKU010000022">
    <property type="protein sequence ID" value="MFD2463895.1"/>
    <property type="molecule type" value="Genomic_DNA"/>
</dbReference>
<dbReference type="Proteomes" id="UP001597419">
    <property type="component" value="Unassembled WGS sequence"/>
</dbReference>
<evidence type="ECO:0000259" key="4">
    <source>
        <dbReference type="PROSITE" id="PS50949"/>
    </source>
</evidence>
<dbReference type="RefSeq" id="WP_345386225.1">
    <property type="nucleotide sequence ID" value="NZ_BAABHG010000001.1"/>
</dbReference>
<sequence>MSTQVNNLSLAEKAYLHIRDRLVMLDIKPGEPINEEGLGAALDMGRTPIREALKRLETERLVVAYPRRGTFATEVNISDLAHISEVRRTLEPMATAAAAERASAAEREALRVLRGQLDVAAPGGDNADLLQADLSVHRAVYHCVHNPFLEDTLLRYDNLATRIWCVFVPRLRGMAGHVTEHVPLLTAIIEGEADKAAALTLDHVKGFERAIRALI</sequence>
<feature type="domain" description="HTH gntR-type" evidence="4">
    <location>
        <begin position="8"/>
        <end position="75"/>
    </location>
</feature>
<keyword evidence="6" id="KW-1185">Reference proteome</keyword>
<dbReference type="InterPro" id="IPR011711">
    <property type="entry name" value="GntR_C"/>
</dbReference>
<dbReference type="PANTHER" id="PTHR43537">
    <property type="entry name" value="TRANSCRIPTIONAL REGULATOR, GNTR FAMILY"/>
    <property type="match status" value="1"/>
</dbReference>
<dbReference type="PANTHER" id="PTHR43537:SF45">
    <property type="entry name" value="GNTR FAMILY REGULATORY PROTEIN"/>
    <property type="match status" value="1"/>
</dbReference>
<dbReference type="InterPro" id="IPR036390">
    <property type="entry name" value="WH_DNA-bd_sf"/>
</dbReference>
<reference evidence="6" key="1">
    <citation type="journal article" date="2019" name="Int. J. Syst. Evol. Microbiol.">
        <title>The Global Catalogue of Microorganisms (GCM) 10K type strain sequencing project: providing services to taxonomists for standard genome sequencing and annotation.</title>
        <authorList>
            <consortium name="The Broad Institute Genomics Platform"/>
            <consortium name="The Broad Institute Genome Sequencing Center for Infectious Disease"/>
            <person name="Wu L."/>
            <person name="Ma J."/>
        </authorList>
    </citation>
    <scope>NUCLEOTIDE SEQUENCE [LARGE SCALE GENOMIC DNA]</scope>
    <source>
        <strain evidence="6">CGMCC 4.7643</strain>
    </source>
</reference>
<evidence type="ECO:0000256" key="3">
    <source>
        <dbReference type="ARBA" id="ARBA00023163"/>
    </source>
</evidence>
<dbReference type="Pfam" id="PF00392">
    <property type="entry name" value="GntR"/>
    <property type="match status" value="1"/>
</dbReference>
<keyword evidence="1" id="KW-0805">Transcription regulation</keyword>
<dbReference type="SUPFAM" id="SSF48008">
    <property type="entry name" value="GntR ligand-binding domain-like"/>
    <property type="match status" value="1"/>
</dbReference>
<organism evidence="5 6">
    <name type="scientific">Amycolatopsis samaneae</name>
    <dbReference type="NCBI Taxonomy" id="664691"/>
    <lineage>
        <taxon>Bacteria</taxon>
        <taxon>Bacillati</taxon>
        <taxon>Actinomycetota</taxon>
        <taxon>Actinomycetes</taxon>
        <taxon>Pseudonocardiales</taxon>
        <taxon>Pseudonocardiaceae</taxon>
        <taxon>Amycolatopsis</taxon>
    </lineage>
</organism>
<keyword evidence="2" id="KW-0238">DNA-binding</keyword>
<dbReference type="InterPro" id="IPR008920">
    <property type="entry name" value="TF_FadR/GntR_C"/>
</dbReference>
<evidence type="ECO:0000256" key="1">
    <source>
        <dbReference type="ARBA" id="ARBA00023015"/>
    </source>
</evidence>
<evidence type="ECO:0000313" key="6">
    <source>
        <dbReference type="Proteomes" id="UP001597419"/>
    </source>
</evidence>
<dbReference type="Gene3D" id="1.20.120.530">
    <property type="entry name" value="GntR ligand-binding domain-like"/>
    <property type="match status" value="1"/>
</dbReference>
<gene>
    <name evidence="5" type="ORF">ACFSYJ_35130</name>
</gene>
<dbReference type="PROSITE" id="PS50949">
    <property type="entry name" value="HTH_GNTR"/>
    <property type="match status" value="1"/>
</dbReference>
<comment type="caution">
    <text evidence="5">The sequence shown here is derived from an EMBL/GenBank/DDBJ whole genome shotgun (WGS) entry which is preliminary data.</text>
</comment>
<dbReference type="SMART" id="SM00345">
    <property type="entry name" value="HTH_GNTR"/>
    <property type="match status" value="1"/>
</dbReference>
<name>A0ABW5GSR4_9PSEU</name>
<dbReference type="Pfam" id="PF07729">
    <property type="entry name" value="FCD"/>
    <property type="match status" value="1"/>
</dbReference>
<dbReference type="Gene3D" id="1.10.10.10">
    <property type="entry name" value="Winged helix-like DNA-binding domain superfamily/Winged helix DNA-binding domain"/>
    <property type="match status" value="1"/>
</dbReference>
<dbReference type="InterPro" id="IPR036388">
    <property type="entry name" value="WH-like_DNA-bd_sf"/>
</dbReference>
<proteinExistence type="predicted"/>
<protein>
    <submittedName>
        <fullName evidence="5">GntR family transcriptional regulator</fullName>
    </submittedName>
</protein>
<evidence type="ECO:0000256" key="2">
    <source>
        <dbReference type="ARBA" id="ARBA00023125"/>
    </source>
</evidence>
<keyword evidence="3" id="KW-0804">Transcription</keyword>